<dbReference type="CDD" id="cd00077">
    <property type="entry name" value="HDc"/>
    <property type="match status" value="1"/>
</dbReference>
<evidence type="ECO:0000259" key="2">
    <source>
        <dbReference type="PROSITE" id="PS51832"/>
    </source>
</evidence>
<feature type="coiled-coil region" evidence="1">
    <location>
        <begin position="13"/>
        <end position="40"/>
    </location>
</feature>
<organism evidence="3 4">
    <name type="scientific">Arcobacter porcinus</name>
    <dbReference type="NCBI Taxonomy" id="1935204"/>
    <lineage>
        <taxon>Bacteria</taxon>
        <taxon>Pseudomonadati</taxon>
        <taxon>Campylobacterota</taxon>
        <taxon>Epsilonproteobacteria</taxon>
        <taxon>Campylobacterales</taxon>
        <taxon>Arcobacteraceae</taxon>
        <taxon>Arcobacter</taxon>
    </lineage>
</organism>
<dbReference type="PANTHER" id="PTHR45228:SF9">
    <property type="entry name" value="3'3'-CGAMP-SPECIFIC PHOSPHODIESTERASE 2"/>
    <property type="match status" value="1"/>
</dbReference>
<dbReference type="Pfam" id="PF13487">
    <property type="entry name" value="HD_5"/>
    <property type="match status" value="1"/>
</dbReference>
<dbReference type="InterPro" id="IPR003607">
    <property type="entry name" value="HD/PDEase_dom"/>
</dbReference>
<dbReference type="AlphaFoldDB" id="A0A5C2HHT6"/>
<keyword evidence="1" id="KW-0175">Coiled coil</keyword>
<proteinExistence type="predicted"/>
<evidence type="ECO:0000256" key="1">
    <source>
        <dbReference type="SAM" id="Coils"/>
    </source>
</evidence>
<reference evidence="3 4" key="2">
    <citation type="submission" date="2019-09" db="EMBL/GenBank/DDBJ databases">
        <title>Taxonomic note: a critical rebuttal of the proposed division of the genus Arcobacter into six genera, emended descriptions of Arcobacter anaerophilus and the genus Arcobacter, and an assessment of genus-level boundaries for Epsilonproteobacteria using in silico genomic comparator tools.</title>
        <authorList>
            <person name="On S.L.W."/>
            <person name="Miller W.G."/>
            <person name="Biggs P."/>
            <person name="Cornelius A."/>
            <person name="Vandamme P."/>
        </authorList>
    </citation>
    <scope>NUCLEOTIDE SEQUENCE [LARGE SCALE GENOMIC DNA]</scope>
    <source>
        <strain evidence="3 4">CCUG 56899</strain>
    </source>
</reference>
<protein>
    <submittedName>
        <fullName evidence="3">Response regulator c-di-GMP phosphodiesterase, RpfG family</fullName>
    </submittedName>
</protein>
<dbReference type="PROSITE" id="PS51832">
    <property type="entry name" value="HD_GYP"/>
    <property type="match status" value="1"/>
</dbReference>
<feature type="domain" description="HD-GYP" evidence="2">
    <location>
        <begin position="44"/>
        <end position="241"/>
    </location>
</feature>
<dbReference type="InterPro" id="IPR037522">
    <property type="entry name" value="HD_GYP_dom"/>
</dbReference>
<dbReference type="Proteomes" id="UP000322644">
    <property type="component" value="Chromosome"/>
</dbReference>
<sequence>MSKILEIKKEFKKSLEENDKKDLENIFQNLIDEYNKIEKDNQELKYIQKELILRVGSVGENRTKESGNHIKRVAEYSKLLAILYGLKKEEVELLELVSPMHDIGKAGVADSILNKPGKLNDEEFEVMKTHTTIAYKILDGVDKKIFNAAKIIAYQHHERWEGGGYPRGISGSEIDIFARITTVADVFDALGSERCYKSKWEDEKIFEFMKEESGKLFEPKLIELLIDNKNRFLEIRKRFED</sequence>
<dbReference type="SMART" id="SM00471">
    <property type="entry name" value="HDc"/>
    <property type="match status" value="1"/>
</dbReference>
<name>A0A5C2HHT6_9BACT</name>
<dbReference type="SUPFAM" id="SSF109604">
    <property type="entry name" value="HD-domain/PDEase-like"/>
    <property type="match status" value="1"/>
</dbReference>
<dbReference type="InterPro" id="IPR052020">
    <property type="entry name" value="Cyclic_di-GMP/3'3'-cGAMP_PDE"/>
</dbReference>
<evidence type="ECO:0000313" key="3">
    <source>
        <dbReference type="EMBL" id="QEP40350.1"/>
    </source>
</evidence>
<evidence type="ECO:0000313" key="4">
    <source>
        <dbReference type="Proteomes" id="UP000322644"/>
    </source>
</evidence>
<dbReference type="RefSeq" id="WP_066246523.1">
    <property type="nucleotide sequence ID" value="NZ_CP036246.2"/>
</dbReference>
<gene>
    <name evidence="3" type="ORF">APORC_0735</name>
</gene>
<dbReference type="Gene3D" id="1.10.3210.10">
    <property type="entry name" value="Hypothetical protein af1432"/>
    <property type="match status" value="1"/>
</dbReference>
<accession>A0A5C2HHT6</accession>
<dbReference type="PANTHER" id="PTHR45228">
    <property type="entry name" value="CYCLIC DI-GMP PHOSPHODIESTERASE TM_0186-RELATED"/>
    <property type="match status" value="1"/>
</dbReference>
<dbReference type="KEGG" id="apoc:APORC_0735"/>
<dbReference type="EMBL" id="CP036246">
    <property type="protein sequence ID" value="QEP40350.1"/>
    <property type="molecule type" value="Genomic_DNA"/>
</dbReference>
<reference evidence="3 4" key="1">
    <citation type="submission" date="2019-09" db="EMBL/GenBank/DDBJ databases">
        <title>Complete genome sequencing of four Arcobacter species reveals a diverse suite of mobile elements.</title>
        <authorList>
            <person name="Miller W.G."/>
            <person name="Yee E."/>
            <person name="Bono J.L."/>
        </authorList>
    </citation>
    <scope>NUCLEOTIDE SEQUENCE [LARGE SCALE GENOMIC DNA]</scope>
    <source>
        <strain evidence="3 4">CCUG 56899</strain>
    </source>
</reference>